<evidence type="ECO:0000313" key="3">
    <source>
        <dbReference type="Proteomes" id="UP000195667"/>
    </source>
</evidence>
<proteinExistence type="predicted"/>
<evidence type="ECO:0000256" key="1">
    <source>
        <dbReference type="SAM" id="MobiDB-lite"/>
    </source>
</evidence>
<feature type="region of interest" description="Disordered" evidence="1">
    <location>
        <begin position="1"/>
        <end position="38"/>
    </location>
</feature>
<evidence type="ECO:0000313" key="2">
    <source>
        <dbReference type="EMBL" id="SJM91292.1"/>
    </source>
</evidence>
<protein>
    <submittedName>
        <fullName evidence="2">Uncharacterized protein</fullName>
    </submittedName>
</protein>
<dbReference type="EMBL" id="FUKI01000092">
    <property type="protein sequence ID" value="SJM91292.1"/>
    <property type="molecule type" value="Genomic_DNA"/>
</dbReference>
<name>A0A1R4H4W4_9GAMM</name>
<gene>
    <name evidence="2" type="ORF">CRENPOLYSF1_190005</name>
</gene>
<accession>A0A1R4H4W4</accession>
<feature type="compositionally biased region" description="Basic and acidic residues" evidence="1">
    <location>
        <begin position="17"/>
        <end position="31"/>
    </location>
</feature>
<dbReference type="Proteomes" id="UP000195667">
    <property type="component" value="Unassembled WGS sequence"/>
</dbReference>
<reference evidence="3" key="1">
    <citation type="submission" date="2017-02" db="EMBL/GenBank/DDBJ databases">
        <authorList>
            <person name="Daims H."/>
        </authorList>
    </citation>
    <scope>NUCLEOTIDE SEQUENCE [LARGE SCALE GENOMIC DNA]</scope>
</reference>
<dbReference type="AlphaFoldDB" id="A0A1R4H4W4"/>
<sequence length="38" mass="4284">MTNLSNLDRLNYSPFDKLGRTDNFLKLDSGDPLKAGQK</sequence>
<keyword evidence="3" id="KW-1185">Reference proteome</keyword>
<organism evidence="2 3">
    <name type="scientific">Crenothrix polyspora</name>
    <dbReference type="NCBI Taxonomy" id="360316"/>
    <lineage>
        <taxon>Bacteria</taxon>
        <taxon>Pseudomonadati</taxon>
        <taxon>Pseudomonadota</taxon>
        <taxon>Gammaproteobacteria</taxon>
        <taxon>Methylococcales</taxon>
        <taxon>Crenotrichaceae</taxon>
        <taxon>Crenothrix</taxon>
    </lineage>
</organism>